<dbReference type="InterPro" id="IPR002541">
    <property type="entry name" value="Cyt_c_assembly"/>
</dbReference>
<evidence type="ECO:0000256" key="2">
    <source>
        <dbReference type="ARBA" id="ARBA00009186"/>
    </source>
</evidence>
<keyword evidence="6" id="KW-0201">Cytochrome c-type biogenesis</keyword>
<dbReference type="PRINTS" id="PR01411">
    <property type="entry name" value="CCMFBIOGNSIS"/>
</dbReference>
<evidence type="ECO:0000256" key="4">
    <source>
        <dbReference type="ARBA" id="ARBA00022519"/>
    </source>
</evidence>
<dbReference type="GO" id="GO:0005886">
    <property type="term" value="C:plasma membrane"/>
    <property type="evidence" value="ECO:0007669"/>
    <property type="project" value="UniProtKB-SubCell"/>
</dbReference>
<reference evidence="13 14" key="1">
    <citation type="submission" date="2017-03" db="EMBL/GenBank/DDBJ databases">
        <authorList>
            <person name="Safronova V.I."/>
            <person name="Sazanova A.L."/>
            <person name="Chirak E.R."/>
        </authorList>
    </citation>
    <scope>NUCLEOTIDE SEQUENCE [LARGE SCALE GENOMIC DNA]</scope>
    <source>
        <strain evidence="13 14">Opo-243</strain>
    </source>
</reference>
<keyword evidence="7 10" id="KW-1133">Transmembrane helix</keyword>
<name>A0A4Q1VCY7_9BRAD</name>
<comment type="subcellular location">
    <subcellularLocation>
        <location evidence="1">Cell inner membrane</location>
        <topology evidence="1">Multi-pass membrane protein</topology>
    </subcellularLocation>
</comment>
<feature type="transmembrane region" description="Helical" evidence="10">
    <location>
        <begin position="393"/>
        <end position="412"/>
    </location>
</feature>
<feature type="transmembrane region" description="Helical" evidence="10">
    <location>
        <begin position="617"/>
        <end position="636"/>
    </location>
</feature>
<evidence type="ECO:0000313" key="13">
    <source>
        <dbReference type="EMBL" id="RXT50035.1"/>
    </source>
</evidence>
<keyword evidence="5 10" id="KW-0812">Transmembrane</keyword>
<evidence type="ECO:0000256" key="7">
    <source>
        <dbReference type="ARBA" id="ARBA00022989"/>
    </source>
</evidence>
<dbReference type="RefSeq" id="WP_129269381.1">
    <property type="nucleotide sequence ID" value="NZ_MZXW01000015.1"/>
</dbReference>
<dbReference type="PRINTS" id="PR01410">
    <property type="entry name" value="CCBIOGENESIS"/>
</dbReference>
<feature type="transmembrane region" description="Helical" evidence="10">
    <location>
        <begin position="312"/>
        <end position="330"/>
    </location>
</feature>
<dbReference type="PANTHER" id="PTHR43653">
    <property type="entry name" value="CYTOCHROME C ASSEMBLY PROTEIN-RELATED"/>
    <property type="match status" value="1"/>
</dbReference>
<evidence type="ECO:0000259" key="12">
    <source>
        <dbReference type="Pfam" id="PF16327"/>
    </source>
</evidence>
<feature type="domain" description="Cytochrome c assembly protein" evidence="11">
    <location>
        <begin position="89"/>
        <end position="295"/>
    </location>
</feature>
<comment type="similarity">
    <text evidence="2">Belongs to the CcmF/CycK/Ccl1/NrfE/CcsA family.</text>
</comment>
<dbReference type="Pfam" id="PF01578">
    <property type="entry name" value="Cytochrom_C_asm"/>
    <property type="match status" value="1"/>
</dbReference>
<keyword evidence="13" id="KW-0456">Lyase</keyword>
<feature type="transmembrane region" description="Helical" evidence="10">
    <location>
        <begin position="351"/>
        <end position="373"/>
    </location>
</feature>
<evidence type="ECO:0000256" key="8">
    <source>
        <dbReference type="ARBA" id="ARBA00023136"/>
    </source>
</evidence>
<feature type="transmembrane region" description="Helical" evidence="10">
    <location>
        <begin position="424"/>
        <end position="442"/>
    </location>
</feature>
<feature type="transmembrane region" description="Helical" evidence="10">
    <location>
        <begin position="175"/>
        <end position="195"/>
    </location>
</feature>
<keyword evidence="14" id="KW-1185">Reference proteome</keyword>
<keyword evidence="3" id="KW-1003">Cell membrane</keyword>
<dbReference type="EMBL" id="MZXW01000015">
    <property type="protein sequence ID" value="RXT50035.1"/>
    <property type="molecule type" value="Genomic_DNA"/>
</dbReference>
<feature type="transmembrane region" description="Helical" evidence="10">
    <location>
        <begin position="448"/>
        <end position="468"/>
    </location>
</feature>
<dbReference type="GO" id="GO:0017004">
    <property type="term" value="P:cytochrome complex assembly"/>
    <property type="evidence" value="ECO:0007669"/>
    <property type="project" value="UniProtKB-KW"/>
</dbReference>
<dbReference type="PANTHER" id="PTHR43653:SF1">
    <property type="entry name" value="CYTOCHROME C-TYPE BIOGENESIS PROTEIN CCMF"/>
    <property type="match status" value="1"/>
</dbReference>
<evidence type="ECO:0000256" key="9">
    <source>
        <dbReference type="ARBA" id="ARBA00037230"/>
    </source>
</evidence>
<proteinExistence type="inferred from homology"/>
<organism evidence="13 14">
    <name type="scientific">Bradyrhizobium betae</name>
    <dbReference type="NCBI Taxonomy" id="244734"/>
    <lineage>
        <taxon>Bacteria</taxon>
        <taxon>Pseudomonadati</taxon>
        <taxon>Pseudomonadota</taxon>
        <taxon>Alphaproteobacteria</taxon>
        <taxon>Hyphomicrobiales</taxon>
        <taxon>Nitrobacteraceae</taxon>
        <taxon>Bradyrhizobium</taxon>
    </lineage>
</organism>
<dbReference type="Proteomes" id="UP000290819">
    <property type="component" value="Unassembled WGS sequence"/>
</dbReference>
<feature type="transmembrane region" description="Helical" evidence="10">
    <location>
        <begin position="249"/>
        <end position="266"/>
    </location>
</feature>
<feature type="transmembrane region" description="Helical" evidence="10">
    <location>
        <begin position="125"/>
        <end position="144"/>
    </location>
</feature>
<dbReference type="InterPro" id="IPR032523">
    <property type="entry name" value="CcmF_C"/>
</dbReference>
<evidence type="ECO:0000256" key="6">
    <source>
        <dbReference type="ARBA" id="ARBA00022748"/>
    </source>
</evidence>
<dbReference type="InterPro" id="IPR003568">
    <property type="entry name" value="Cyt_c_biogenesis_CcmF"/>
</dbReference>
<dbReference type="NCBIfam" id="NF007691">
    <property type="entry name" value="PRK10369.1"/>
    <property type="match status" value="1"/>
</dbReference>
<evidence type="ECO:0000256" key="3">
    <source>
        <dbReference type="ARBA" id="ARBA00022475"/>
    </source>
</evidence>
<dbReference type="Pfam" id="PF16327">
    <property type="entry name" value="CcmF_C"/>
    <property type="match status" value="1"/>
</dbReference>
<comment type="function">
    <text evidence="9">Required for the biogenesis of c-type cytochromes. Possible subunit of a heme lyase.</text>
</comment>
<dbReference type="OrthoDB" id="9761451at2"/>
<sequence>MIAEAGHYALVLALALALIQSIVPLIGARLHDAALMNVARSTALAQLLFVGASFIALVTLHVNSDFSVANVYENSHSMKPLIYKITGVWGNHEGSMLLWVSILALFGGLVAAFGNNLPLSLRAHVLAVQAWIASAFYLFILMTSNPFLRIVNPPIEGRDLNPVLQDIGLAVHPPMLYLGYVGFSISFSFAIAALMEGRIDAAWARWVRPWTLVAWIFLTLGIAMGSYWAYYELGWGGWWFWDPVENASLMPWLAGTALLHSALVMEKRNALKVWTILLSILTFSLSLLGTFLVRSGVITSVHAFATDPTRGVFILLILCLFIGGGLSLFAGRATSLKQGGLFAPISREGALVLNNLLLSVACAVVLFGTLYPLAMEALDLKISVGAPFYNLTFAPLFALLLLAVPFGPMMAWKRGDLLGVTQRLLAAGVAGLVAVAIVWGWASGGSTLAPLAIGLGIFVIAGAVTDIVERTGLVRLPFATVLHRARGLPRSAWGTAFAHAGLGVALIGIVCETTWNSEYIATMKQNDVAHVAGYDLKLDGLFQRQGPNFREMIAEFNVSRDGETISVMTPSKRSFTTRGSSTTEAALLTRGASQLYVSLGDATTEGSIAVRIYHKPLVLMIWWGPVLMAFGGMLSLSDRRLRVGAPKPARAKQRLQPAE</sequence>
<dbReference type="NCBIfam" id="TIGR00353">
    <property type="entry name" value="nrfE"/>
    <property type="match status" value="1"/>
</dbReference>
<feature type="transmembrane region" description="Helical" evidence="10">
    <location>
        <begin position="273"/>
        <end position="292"/>
    </location>
</feature>
<evidence type="ECO:0000256" key="1">
    <source>
        <dbReference type="ARBA" id="ARBA00004429"/>
    </source>
</evidence>
<feature type="transmembrane region" description="Helical" evidence="10">
    <location>
        <begin position="6"/>
        <end position="30"/>
    </location>
</feature>
<keyword evidence="8 10" id="KW-0472">Membrane</keyword>
<feature type="transmembrane region" description="Helical" evidence="10">
    <location>
        <begin position="42"/>
        <end position="62"/>
    </location>
</feature>
<gene>
    <name evidence="13" type="ORF">B5V03_09260</name>
</gene>
<protein>
    <submittedName>
        <fullName evidence="13">Heme lyase NrfEFG subunit NrfE</fullName>
    </submittedName>
</protein>
<accession>A0A4Q1VCY7</accession>
<evidence type="ECO:0000256" key="5">
    <source>
        <dbReference type="ARBA" id="ARBA00022692"/>
    </source>
</evidence>
<dbReference type="GO" id="GO:0015232">
    <property type="term" value="F:heme transmembrane transporter activity"/>
    <property type="evidence" value="ECO:0007669"/>
    <property type="project" value="InterPro"/>
</dbReference>
<feature type="transmembrane region" description="Helical" evidence="10">
    <location>
        <begin position="207"/>
        <end position="229"/>
    </location>
</feature>
<evidence type="ECO:0000313" key="14">
    <source>
        <dbReference type="Proteomes" id="UP000290819"/>
    </source>
</evidence>
<evidence type="ECO:0000259" key="11">
    <source>
        <dbReference type="Pfam" id="PF01578"/>
    </source>
</evidence>
<feature type="domain" description="Cytochrome c-type biogenesis protein CcmF C-terminal" evidence="12">
    <location>
        <begin position="315"/>
        <end position="639"/>
    </location>
</feature>
<comment type="caution">
    <text evidence="13">The sequence shown here is derived from an EMBL/GenBank/DDBJ whole genome shotgun (WGS) entry which is preliminary data.</text>
</comment>
<dbReference type="GO" id="GO:0020037">
    <property type="term" value="F:heme binding"/>
    <property type="evidence" value="ECO:0007669"/>
    <property type="project" value="InterPro"/>
</dbReference>
<evidence type="ECO:0000256" key="10">
    <source>
        <dbReference type="SAM" id="Phobius"/>
    </source>
</evidence>
<dbReference type="AlphaFoldDB" id="A0A4Q1VCY7"/>
<feature type="transmembrane region" description="Helical" evidence="10">
    <location>
        <begin position="96"/>
        <end position="113"/>
    </location>
</feature>
<dbReference type="GO" id="GO:0016829">
    <property type="term" value="F:lyase activity"/>
    <property type="evidence" value="ECO:0007669"/>
    <property type="project" value="UniProtKB-KW"/>
</dbReference>
<keyword evidence="4" id="KW-0997">Cell inner membrane</keyword>
<dbReference type="InterPro" id="IPR003567">
    <property type="entry name" value="Cyt_c_biogenesis"/>
</dbReference>